<gene>
    <name evidence="3" type="ORF">EV356DRAFT_507539</name>
</gene>
<feature type="compositionally biased region" description="Low complexity" evidence="1">
    <location>
        <begin position="128"/>
        <end position="155"/>
    </location>
</feature>
<proteinExistence type="predicted"/>
<feature type="compositionally biased region" description="Polar residues" evidence="1">
    <location>
        <begin position="55"/>
        <end position="68"/>
    </location>
</feature>
<organism evidence="3 4">
    <name type="scientific">Viridothelium virens</name>
    <name type="common">Speckled blister lichen</name>
    <name type="synonym">Trypethelium virens</name>
    <dbReference type="NCBI Taxonomy" id="1048519"/>
    <lineage>
        <taxon>Eukaryota</taxon>
        <taxon>Fungi</taxon>
        <taxon>Dikarya</taxon>
        <taxon>Ascomycota</taxon>
        <taxon>Pezizomycotina</taxon>
        <taxon>Dothideomycetes</taxon>
        <taxon>Dothideomycetes incertae sedis</taxon>
        <taxon>Trypetheliales</taxon>
        <taxon>Trypetheliaceae</taxon>
        <taxon>Viridothelium</taxon>
    </lineage>
</organism>
<evidence type="ECO:0000256" key="2">
    <source>
        <dbReference type="SAM" id="Phobius"/>
    </source>
</evidence>
<name>A0A6A6HK54_VIRVR</name>
<dbReference type="AlphaFoldDB" id="A0A6A6HK54"/>
<keyword evidence="2" id="KW-0472">Membrane</keyword>
<evidence type="ECO:0000256" key="1">
    <source>
        <dbReference type="SAM" id="MobiDB-lite"/>
    </source>
</evidence>
<dbReference type="EMBL" id="ML991776">
    <property type="protein sequence ID" value="KAF2238417.1"/>
    <property type="molecule type" value="Genomic_DNA"/>
</dbReference>
<keyword evidence="2" id="KW-0812">Transmembrane</keyword>
<dbReference type="SUPFAM" id="SSF89372">
    <property type="entry name" value="Fucose-specific lectin"/>
    <property type="match status" value="1"/>
</dbReference>
<accession>A0A6A6HK54</accession>
<evidence type="ECO:0000313" key="4">
    <source>
        <dbReference type="Proteomes" id="UP000800092"/>
    </source>
</evidence>
<feature type="region of interest" description="Disordered" evidence="1">
    <location>
        <begin position="55"/>
        <end position="85"/>
    </location>
</feature>
<evidence type="ECO:0000313" key="3">
    <source>
        <dbReference type="EMBL" id="KAF2238417.1"/>
    </source>
</evidence>
<dbReference type="OrthoDB" id="3923199at2759"/>
<keyword evidence="4" id="KW-1185">Reference proteome</keyword>
<dbReference type="Proteomes" id="UP000800092">
    <property type="component" value="Unassembled WGS sequence"/>
</dbReference>
<keyword evidence="2" id="KW-1133">Transmembrane helix</keyword>
<feature type="region of interest" description="Disordered" evidence="1">
    <location>
        <begin position="128"/>
        <end position="165"/>
    </location>
</feature>
<dbReference type="Gene3D" id="2.120.10.70">
    <property type="entry name" value="Fucose-specific lectin"/>
    <property type="match status" value="1"/>
</dbReference>
<feature type="transmembrane region" description="Helical" evidence="2">
    <location>
        <begin position="99"/>
        <end position="123"/>
    </location>
</feature>
<reference evidence="3" key="1">
    <citation type="journal article" date="2020" name="Stud. Mycol.">
        <title>101 Dothideomycetes genomes: a test case for predicting lifestyles and emergence of pathogens.</title>
        <authorList>
            <person name="Haridas S."/>
            <person name="Albert R."/>
            <person name="Binder M."/>
            <person name="Bloem J."/>
            <person name="Labutti K."/>
            <person name="Salamov A."/>
            <person name="Andreopoulos B."/>
            <person name="Baker S."/>
            <person name="Barry K."/>
            <person name="Bills G."/>
            <person name="Bluhm B."/>
            <person name="Cannon C."/>
            <person name="Castanera R."/>
            <person name="Culley D."/>
            <person name="Daum C."/>
            <person name="Ezra D."/>
            <person name="Gonzalez J."/>
            <person name="Henrissat B."/>
            <person name="Kuo A."/>
            <person name="Liang C."/>
            <person name="Lipzen A."/>
            <person name="Lutzoni F."/>
            <person name="Magnuson J."/>
            <person name="Mondo S."/>
            <person name="Nolan M."/>
            <person name="Ohm R."/>
            <person name="Pangilinan J."/>
            <person name="Park H.-J."/>
            <person name="Ramirez L."/>
            <person name="Alfaro M."/>
            <person name="Sun H."/>
            <person name="Tritt A."/>
            <person name="Yoshinaga Y."/>
            <person name="Zwiers L.-H."/>
            <person name="Turgeon B."/>
            <person name="Goodwin S."/>
            <person name="Spatafora J."/>
            <person name="Crous P."/>
            <person name="Grigoriev I."/>
        </authorList>
    </citation>
    <scope>NUCLEOTIDE SEQUENCE</scope>
    <source>
        <strain evidence="3">Tuck. ex Michener</strain>
    </source>
</reference>
<protein>
    <recommendedName>
        <fullName evidence="5">Fucose-specific lectin</fullName>
    </recommendedName>
</protein>
<sequence length="479" mass="51585">MSSRASYSPVVDDGLVVVSDTALASKPVEYTSNNPPQVQERDDLPEALPIQYNQEEVSQQNGGTFSSADKNDPTRPYNQGDWANQRSGKWQKRVCGLPFWGFIALLLAITIIVILAAVLGGVLGTRSSNNSSPAPGSSGGSSNSSWNPSSGQPNSAQTGTGIGVTLLDGEENNPITYVQDGTNNIIENIWTPSNDSTNSFVNSTRSTVATDAKKGSPIVAMSYLRRSTNLLTRHVVYIDNNNQLKDAISDNKSNNKWSNGGLGATKSQALGVSSVALTACWAEFYNDGEGIRLYYGSVNNTLQEMGASTANSTWNWQNWYEWSNVTASSGVACVTHNPIINLYYVNSTSGRVQQSWFDYSSTGSNFTWNTGPAYNQLDTDLASGTAIAASNDGQNTELISFQLQDGSIQEVTASFNYNTTQYESYMNIASNSMQSSKLGSLFVNNGTVFMYQDSNANIITSGWSEGMQATFNATLPLSA</sequence>
<evidence type="ECO:0008006" key="5">
    <source>
        <dbReference type="Google" id="ProtNLM"/>
    </source>
</evidence>